<organism evidence="5 6">
    <name type="scientific">Mycena belliarum</name>
    <dbReference type="NCBI Taxonomy" id="1033014"/>
    <lineage>
        <taxon>Eukaryota</taxon>
        <taxon>Fungi</taxon>
        <taxon>Dikarya</taxon>
        <taxon>Basidiomycota</taxon>
        <taxon>Agaricomycotina</taxon>
        <taxon>Agaricomycetes</taxon>
        <taxon>Agaricomycetidae</taxon>
        <taxon>Agaricales</taxon>
        <taxon>Marasmiineae</taxon>
        <taxon>Mycenaceae</taxon>
        <taxon>Mycena</taxon>
    </lineage>
</organism>
<dbReference type="EMBL" id="JARJCN010000002">
    <property type="protein sequence ID" value="KAJ7103086.1"/>
    <property type="molecule type" value="Genomic_DNA"/>
</dbReference>
<dbReference type="InterPro" id="IPR056125">
    <property type="entry name" value="DUF7708"/>
</dbReference>
<dbReference type="SUPFAM" id="SSF52540">
    <property type="entry name" value="P-loop containing nucleoside triphosphate hydrolases"/>
    <property type="match status" value="1"/>
</dbReference>
<feature type="domain" description="DUF7708" evidence="3">
    <location>
        <begin position="75"/>
        <end position="216"/>
    </location>
</feature>
<dbReference type="Pfam" id="PF24809">
    <property type="entry name" value="DUF7708"/>
    <property type="match status" value="1"/>
</dbReference>
<dbReference type="PANTHER" id="PTHR10039">
    <property type="entry name" value="AMELOGENIN"/>
    <property type="match status" value="1"/>
</dbReference>
<dbReference type="InterPro" id="IPR056884">
    <property type="entry name" value="NPHP3-like_N"/>
</dbReference>
<comment type="caution">
    <text evidence="5">The sequence shown here is derived from an EMBL/GenBank/DDBJ whole genome shotgun (WGS) entry which is preliminary data.</text>
</comment>
<dbReference type="Gene3D" id="3.40.50.300">
    <property type="entry name" value="P-loop containing nucleotide triphosphate hydrolases"/>
    <property type="match status" value="1"/>
</dbReference>
<feature type="region of interest" description="Disordered" evidence="2">
    <location>
        <begin position="242"/>
        <end position="261"/>
    </location>
</feature>
<accession>A0AAD6Y1H7</accession>
<dbReference type="InterPro" id="IPR027417">
    <property type="entry name" value="P-loop_NTPase"/>
</dbReference>
<evidence type="ECO:0000313" key="5">
    <source>
        <dbReference type="EMBL" id="KAJ7103086.1"/>
    </source>
</evidence>
<evidence type="ECO:0000259" key="4">
    <source>
        <dbReference type="Pfam" id="PF24883"/>
    </source>
</evidence>
<protein>
    <recommendedName>
        <fullName evidence="7">NACHT domain-containing protein</fullName>
    </recommendedName>
</protein>
<dbReference type="PANTHER" id="PTHR10039:SF14">
    <property type="entry name" value="NACHT DOMAIN-CONTAINING PROTEIN"/>
    <property type="match status" value="1"/>
</dbReference>
<keyword evidence="6" id="KW-1185">Reference proteome</keyword>
<reference evidence="5" key="1">
    <citation type="submission" date="2023-03" db="EMBL/GenBank/DDBJ databases">
        <title>Massive genome expansion in bonnet fungi (Mycena s.s.) driven by repeated elements and novel gene families across ecological guilds.</title>
        <authorList>
            <consortium name="Lawrence Berkeley National Laboratory"/>
            <person name="Harder C.B."/>
            <person name="Miyauchi S."/>
            <person name="Viragh M."/>
            <person name="Kuo A."/>
            <person name="Thoen E."/>
            <person name="Andreopoulos B."/>
            <person name="Lu D."/>
            <person name="Skrede I."/>
            <person name="Drula E."/>
            <person name="Henrissat B."/>
            <person name="Morin E."/>
            <person name="Kohler A."/>
            <person name="Barry K."/>
            <person name="LaButti K."/>
            <person name="Morin E."/>
            <person name="Salamov A."/>
            <person name="Lipzen A."/>
            <person name="Mereny Z."/>
            <person name="Hegedus B."/>
            <person name="Baldrian P."/>
            <person name="Stursova M."/>
            <person name="Weitz H."/>
            <person name="Taylor A."/>
            <person name="Grigoriev I.V."/>
            <person name="Nagy L.G."/>
            <person name="Martin F."/>
            <person name="Kauserud H."/>
        </authorList>
    </citation>
    <scope>NUCLEOTIDE SEQUENCE</scope>
    <source>
        <strain evidence="5">CBHHK173m</strain>
    </source>
</reference>
<dbReference type="Proteomes" id="UP001222325">
    <property type="component" value="Unassembled WGS sequence"/>
</dbReference>
<sequence>MADVSSTSMHSKDVQSTFQRAIELYIKSLPEKKKKCKFIVTAYRADASPESINEAVKQAEGKNAEKTGKRMANKILKPVVDALMDYAEIIGSLVSANPMPAAIVWGGLKIAIDGLDRFFSLFEAIKKELRLLTAQLQRINDYQYLYGDSDRLQEMFCSSYINMLRFWSRVDKECDRSCFHGMLKAVTPFSTNKLNKIIQDIEEDADEIEKFASILEATSGKEEREAAELERYQAALERAAAQKERNAAEAHRQESQGDRQEERYRRISDWLSARRGNEENMGLLRVHKGAHLRGTCDWLFQHTTYIAWRKQRSPSPILWVHAPPAAGKSILLSRVIQVLQEEQADAATVVYHFYRFDQSSSASETLRLIASQLFDAYWERSHTVPEDIHMQTQHSTCSLENVQELIKMLVKLLPNSYLLLDGLDEECTGTSNRWAEALTVLDFLINLAKDLPDQIRLWCSSQYRPSISERFKDHLVLDMKDEVKDDVTLFLSRANPELGDLEVSERDKDVVLKSLQGRADGNFLWASLMIRRLKDTESLADMKQLLVEVGPEGLPETLDEYYRKIFDRVEKSHRSLVSKVFALVAFARRPLKMKELREAAGLLQSKNPRVLDQADMPFISRLRKLLSPLIEVEDEAGCSNPDDCTCRLFHSTVRDFLYKNPKILQHGMPDPAADLSITPEVIANACLLYLSQARYARPLKRLNARWVDTVGDSVDRHQFHLYAAKYWDKHLDEATPSEALGNRVAAFIMSPNFQTCIQVQSLWVDSQFGVFRYRGGNDNHTFLRRMLPAWFVVGSPTGIQLWRDFRRFLHEWKYFLQCPKLEDPECITLPYTGELDRCWWPALGSQNFLSKLKCKYTTFCFRQGDGAEAQNGGQCFEGIGADGKEVVILRLRSRENGALHFTCERWLCTSSRLPTLQRTQIIATNEKTTNWLLYVKHSTNTSDMRVGRALPAAFSESNKVLRIGAQLFSRDDSGDYIPMPGLTGSQDSCPSCVEEFTRRGPFTALATRRLVGAAETYDTGFSDDKLDAFGSDFLKIEEGLRKSRHEADSDSASESSESADSLSESDAGYETWSQCSTEFSEGFGDDIITPWAGPGSDLDTDSGPDVFSSGESESDEESQETKSDSDSDIGPSAIVGYGIWHDDDEDNEWQNDSDSDGSGCYGVPPLATLQRWNPRPWTGLQASITIFDSSSDAAVPIKVFHFTRSLPFLLYDSPPAIHPSKNLVVWPLSAGDVLFADFYCKTYFIRKLRPSTSHTRHIFMKCHFSPCGLYIHFASLEGQRKPVHTHKKKGAEAEEPPVKLALLLSTYRLSARKTSRSPPTLVHRVRLDLGAKTAIAVSNLPYTLTWTPAELYLTCSDHVLTVYRIQLFKPASGLEGDAPVLVPRKPIFLPQTAELRPVYYFPPAADDDDGGEACGLSRVIIGSETRARVAHEVQADDQFLGARKDVVAAQHVFGLQGGLAPPVGCLLEAQRDLGGWGRSAARSTLPTDLGIGQLDQRLEKFDPEDDCDLEPYIF</sequence>
<proteinExistence type="predicted"/>
<gene>
    <name evidence="5" type="ORF">B0H15DRAFT_897201</name>
</gene>
<evidence type="ECO:0000256" key="1">
    <source>
        <dbReference type="ARBA" id="ARBA00022737"/>
    </source>
</evidence>
<feature type="compositionally biased region" description="Low complexity" evidence="2">
    <location>
        <begin position="1050"/>
        <end position="1066"/>
    </location>
</feature>
<dbReference type="Pfam" id="PF24883">
    <property type="entry name" value="NPHP3_N"/>
    <property type="match status" value="1"/>
</dbReference>
<evidence type="ECO:0000259" key="3">
    <source>
        <dbReference type="Pfam" id="PF24809"/>
    </source>
</evidence>
<name>A0AAD6Y1H7_9AGAR</name>
<keyword evidence="1" id="KW-0677">Repeat</keyword>
<feature type="domain" description="Nephrocystin 3-like N-terminal" evidence="4">
    <location>
        <begin position="294"/>
        <end position="461"/>
    </location>
</feature>
<evidence type="ECO:0000256" key="2">
    <source>
        <dbReference type="SAM" id="MobiDB-lite"/>
    </source>
</evidence>
<feature type="region of interest" description="Disordered" evidence="2">
    <location>
        <begin position="1083"/>
        <end position="1137"/>
    </location>
</feature>
<evidence type="ECO:0000313" key="6">
    <source>
        <dbReference type="Proteomes" id="UP001222325"/>
    </source>
</evidence>
<feature type="region of interest" description="Disordered" evidence="2">
    <location>
        <begin position="1042"/>
        <end position="1071"/>
    </location>
</feature>
<evidence type="ECO:0008006" key="7">
    <source>
        <dbReference type="Google" id="ProtNLM"/>
    </source>
</evidence>